<organism evidence="1 2">
    <name type="scientific">Cytospora schulzeri</name>
    <dbReference type="NCBI Taxonomy" id="448051"/>
    <lineage>
        <taxon>Eukaryota</taxon>
        <taxon>Fungi</taxon>
        <taxon>Dikarya</taxon>
        <taxon>Ascomycota</taxon>
        <taxon>Pezizomycotina</taxon>
        <taxon>Sordariomycetes</taxon>
        <taxon>Sordariomycetidae</taxon>
        <taxon>Diaporthales</taxon>
        <taxon>Cytosporaceae</taxon>
        <taxon>Cytospora</taxon>
    </lineage>
</organism>
<evidence type="ECO:0000313" key="1">
    <source>
        <dbReference type="EMBL" id="ROV87170.1"/>
    </source>
</evidence>
<name>A0A423V8L4_9PEZI</name>
<proteinExistence type="predicted"/>
<evidence type="ECO:0008006" key="3">
    <source>
        <dbReference type="Google" id="ProtNLM"/>
    </source>
</evidence>
<sequence>MSSYEQDLGFPHGWRRHLSSNIPPPNGDPAWSEWYAAWQLDIAIRRFEEPRNDTTWNGVTIAARHLRNSPNLMPAPTVPSAAGMGMNNTTAAIDPQLLGQAPPALGIAGPVNAGPVNAGPGTAGVAPGQPGPMVPASTGTAHPRKGAPWTKEEKYELPRRPDAGESYQTIARALGRTRWACESKGSHLHVYKGC</sequence>
<reference evidence="1 2" key="1">
    <citation type="submission" date="2015-09" db="EMBL/GenBank/DDBJ databases">
        <title>Host preference determinants of Valsa canker pathogens revealed by comparative genomics.</title>
        <authorList>
            <person name="Yin Z."/>
            <person name="Huang L."/>
        </authorList>
    </citation>
    <scope>NUCLEOTIDE SEQUENCE [LARGE SCALE GENOMIC DNA]</scope>
    <source>
        <strain evidence="1 2">03-1</strain>
    </source>
</reference>
<protein>
    <recommendedName>
        <fullName evidence="3">Myb-like domain-containing protein</fullName>
    </recommendedName>
</protein>
<dbReference type="Proteomes" id="UP000283895">
    <property type="component" value="Unassembled WGS sequence"/>
</dbReference>
<dbReference type="EMBL" id="LKEA01000103">
    <property type="protein sequence ID" value="ROV87170.1"/>
    <property type="molecule type" value="Genomic_DNA"/>
</dbReference>
<dbReference type="AlphaFoldDB" id="A0A423V8L4"/>
<accession>A0A423V8L4</accession>
<gene>
    <name evidence="1" type="ORF">VMCG_10656</name>
</gene>
<dbReference type="OrthoDB" id="10664938at2759"/>
<evidence type="ECO:0000313" key="2">
    <source>
        <dbReference type="Proteomes" id="UP000283895"/>
    </source>
</evidence>
<keyword evidence="2" id="KW-1185">Reference proteome</keyword>
<comment type="caution">
    <text evidence="1">The sequence shown here is derived from an EMBL/GenBank/DDBJ whole genome shotgun (WGS) entry which is preliminary data.</text>
</comment>